<dbReference type="EMBL" id="FP929132">
    <property type="protein sequence ID" value="CBX97911.1"/>
    <property type="molecule type" value="Genomic_DNA"/>
</dbReference>
<evidence type="ECO:0000313" key="2">
    <source>
        <dbReference type="Proteomes" id="UP000002668"/>
    </source>
</evidence>
<dbReference type="AlphaFoldDB" id="E5A2W5"/>
<dbReference type="OrthoDB" id="3223806at2759"/>
<dbReference type="Proteomes" id="UP000002668">
    <property type="component" value="Genome"/>
</dbReference>
<proteinExistence type="predicted"/>
<sequence>MLFFVQLLTEDRFDIEWQNASADLPHLRILCEDGDKKDFTYNVQVHMEKEYQICYSSREPIPFVPSIPLSQDSAKYRVVELLDHITTYKYIEAIENRISSQSLSKSFEARMFVPTDNERGSTEDSDLEVSVGEKFCFEIKNLSEDVLYIYLYTLRPDWSIIDQLTAFRSSEMVVLGPSCRFDIALEADLSQDSHNFQVTSEDEVFKLFVTRRPDSFAGLKMDSLSSSPTRGTLNTLGNFLDTRRKRCRGNSDSDHEEEWFTKNFIVKTKAASM</sequence>
<keyword evidence="2" id="KW-1185">Reference proteome</keyword>
<name>E5A2W5_LEPMJ</name>
<gene>
    <name evidence="1" type="ORF">LEMA_P093200.1</name>
</gene>
<dbReference type="InParanoid" id="E5A2W5"/>
<dbReference type="VEuPathDB" id="FungiDB:LEMA_P093200.1"/>
<organism evidence="2">
    <name type="scientific">Leptosphaeria maculans (strain JN3 / isolate v23.1.3 / race Av1-4-5-6-7-8)</name>
    <name type="common">Blackleg fungus</name>
    <name type="synonym">Phoma lingam</name>
    <dbReference type="NCBI Taxonomy" id="985895"/>
    <lineage>
        <taxon>Eukaryota</taxon>
        <taxon>Fungi</taxon>
        <taxon>Dikarya</taxon>
        <taxon>Ascomycota</taxon>
        <taxon>Pezizomycotina</taxon>
        <taxon>Dothideomycetes</taxon>
        <taxon>Pleosporomycetidae</taxon>
        <taxon>Pleosporales</taxon>
        <taxon>Pleosporineae</taxon>
        <taxon>Leptosphaeriaceae</taxon>
        <taxon>Plenodomus</taxon>
        <taxon>Plenodomus lingam/Leptosphaeria maculans species complex</taxon>
    </lineage>
</organism>
<accession>E5A2W5</accession>
<protein>
    <submittedName>
        <fullName evidence="1">Predicted protein</fullName>
    </submittedName>
</protein>
<dbReference type="HOGENOM" id="CLU_1019660_0_0_1"/>
<reference evidence="2" key="1">
    <citation type="journal article" date="2011" name="Nat. Commun.">
        <title>Effector diversification within compartments of the Leptosphaeria maculans genome affected by Repeat-Induced Point mutations.</title>
        <authorList>
            <person name="Rouxel T."/>
            <person name="Grandaubert J."/>
            <person name="Hane J.K."/>
            <person name="Hoede C."/>
            <person name="van de Wouw A.P."/>
            <person name="Couloux A."/>
            <person name="Dominguez V."/>
            <person name="Anthouard V."/>
            <person name="Bally P."/>
            <person name="Bourras S."/>
            <person name="Cozijnsen A.J."/>
            <person name="Ciuffetti L.M."/>
            <person name="Degrave A."/>
            <person name="Dilmaghani A."/>
            <person name="Duret L."/>
            <person name="Fudal I."/>
            <person name="Goodwin S.B."/>
            <person name="Gout L."/>
            <person name="Glaser N."/>
            <person name="Linglin J."/>
            <person name="Kema G.H.J."/>
            <person name="Lapalu N."/>
            <person name="Lawrence C.B."/>
            <person name="May K."/>
            <person name="Meyer M."/>
            <person name="Ollivier B."/>
            <person name="Poulain J."/>
            <person name="Schoch C.L."/>
            <person name="Simon A."/>
            <person name="Spatafora J.W."/>
            <person name="Stachowiak A."/>
            <person name="Turgeon B.G."/>
            <person name="Tyler B.M."/>
            <person name="Vincent D."/>
            <person name="Weissenbach J."/>
            <person name="Amselem J."/>
            <person name="Quesneville H."/>
            <person name="Oliver R.P."/>
            <person name="Wincker P."/>
            <person name="Balesdent M.-H."/>
            <person name="Howlett B.J."/>
        </authorList>
    </citation>
    <scope>NUCLEOTIDE SEQUENCE [LARGE SCALE GENOMIC DNA]</scope>
    <source>
        <strain evidence="2">JN3 / isolate v23.1.3 / race Av1-4-5-6-7-8</strain>
    </source>
</reference>
<evidence type="ECO:0000313" key="1">
    <source>
        <dbReference type="EMBL" id="CBX97911.1"/>
    </source>
</evidence>